<evidence type="ECO:0008006" key="3">
    <source>
        <dbReference type="Google" id="ProtNLM"/>
    </source>
</evidence>
<evidence type="ECO:0000313" key="2">
    <source>
        <dbReference type="Proteomes" id="UP001180481"/>
    </source>
</evidence>
<sequence>MKKIAKFLAPIFVLVAFFGCEKDNVTSTDSLTSDDALVSAKIDIASDDVSNIVDQLFDNIDGSTIAYRGVNNDNSVFSNCATITRVPAFGTAITPGTQVTKTIDFGTTGCQLNNGNIVKGKIIISFVFQPTAVSHTVTYTFDNFYHNNIKFVGTKTFTRTMTAATATTAPHPIVTMLLDMTITMPNGDVYTRVGSRTREMIEGFDTPQVFADNIYKITGNWNTTHPNGSVQTATITTPLRARMSCLAVNKPLLVLGVITFVKNNVTATLDYGNGDCDNTAVFTVNGNSYTIIIGN</sequence>
<organism evidence="1 2">
    <name type="scientific">Flavobacterium nakdongensis</name>
    <dbReference type="NCBI Taxonomy" id="3073563"/>
    <lineage>
        <taxon>Bacteria</taxon>
        <taxon>Pseudomonadati</taxon>
        <taxon>Bacteroidota</taxon>
        <taxon>Flavobacteriia</taxon>
        <taxon>Flavobacteriales</taxon>
        <taxon>Flavobacteriaceae</taxon>
        <taxon>Flavobacterium</taxon>
    </lineage>
</organism>
<gene>
    <name evidence="1" type="ORF">RF683_01795</name>
</gene>
<dbReference type="Proteomes" id="UP001180481">
    <property type="component" value="Chromosome"/>
</dbReference>
<dbReference type="RefSeq" id="WP_309532519.1">
    <property type="nucleotide sequence ID" value="NZ_CP133721.1"/>
</dbReference>
<name>A0ABY9RAC5_9FLAO</name>
<evidence type="ECO:0000313" key="1">
    <source>
        <dbReference type="EMBL" id="WMW78200.1"/>
    </source>
</evidence>
<keyword evidence="2" id="KW-1185">Reference proteome</keyword>
<protein>
    <recommendedName>
        <fullName evidence="3">Lipoprotein</fullName>
    </recommendedName>
</protein>
<dbReference type="EMBL" id="CP133721">
    <property type="protein sequence ID" value="WMW78200.1"/>
    <property type="molecule type" value="Genomic_DNA"/>
</dbReference>
<accession>A0ABY9RAC5</accession>
<proteinExistence type="predicted"/>
<reference evidence="1" key="1">
    <citation type="submission" date="2023-09" db="EMBL/GenBank/DDBJ databases">
        <title>Flavobacterium sp. 20NA77.7 isolated from freshwater.</title>
        <authorList>
            <person name="Le V."/>
            <person name="Ko S.-R."/>
            <person name="Ahn C.-Y."/>
            <person name="Oh H.-M."/>
        </authorList>
    </citation>
    <scope>NUCLEOTIDE SEQUENCE</scope>
    <source>
        <strain evidence="1">20NA77.7</strain>
    </source>
</reference>
<dbReference type="PROSITE" id="PS51257">
    <property type="entry name" value="PROKAR_LIPOPROTEIN"/>
    <property type="match status" value="1"/>
</dbReference>